<proteinExistence type="predicted"/>
<accession>Q0AN35</accession>
<evidence type="ECO:0000313" key="1">
    <source>
        <dbReference type="EMBL" id="ABI66302.1"/>
    </source>
</evidence>
<evidence type="ECO:0008006" key="3">
    <source>
        <dbReference type="Google" id="ProtNLM"/>
    </source>
</evidence>
<sequence precursor="true">MIAFGRAVLAICFCSLASACASAPISIAGSSFSAPGAPGSDVHRRLDEAVDHFNDDLEMRGLIREASSMQQAMRWMNQLSGQSDVDEPDALTVYLDTQAITLSDAGAPDRVRADVIHVWQGAVGIDAASRTLLEATIGLSRGDVTDALGSVEQAMANALTAQSVFETVILEMTSLHDADALAGLRVERDLLALRVNDLRDRADELAELRRQMRNPSIS</sequence>
<dbReference type="Proteomes" id="UP000001964">
    <property type="component" value="Chromosome"/>
</dbReference>
<organism evidence="1 2">
    <name type="scientific">Maricaulis maris (strain MCS10)</name>
    <name type="common">Caulobacter maris</name>
    <dbReference type="NCBI Taxonomy" id="394221"/>
    <lineage>
        <taxon>Bacteria</taxon>
        <taxon>Pseudomonadati</taxon>
        <taxon>Pseudomonadota</taxon>
        <taxon>Alphaproteobacteria</taxon>
        <taxon>Maricaulales</taxon>
        <taxon>Maricaulaceae</taxon>
        <taxon>Maricaulis</taxon>
    </lineage>
</organism>
<evidence type="ECO:0000313" key="2">
    <source>
        <dbReference type="Proteomes" id="UP000001964"/>
    </source>
</evidence>
<gene>
    <name evidence="1" type="ordered locus">Mmar10_2010</name>
</gene>
<dbReference type="EMBL" id="CP000449">
    <property type="protein sequence ID" value="ABI66302.1"/>
    <property type="molecule type" value="Genomic_DNA"/>
</dbReference>
<reference evidence="1 2" key="1">
    <citation type="submission" date="2006-08" db="EMBL/GenBank/DDBJ databases">
        <title>Complete sequence of Maricaulis maris MCS10.</title>
        <authorList>
            <consortium name="US DOE Joint Genome Institute"/>
            <person name="Copeland A."/>
            <person name="Lucas S."/>
            <person name="Lapidus A."/>
            <person name="Barry K."/>
            <person name="Detter J.C."/>
            <person name="Glavina del Rio T."/>
            <person name="Hammon N."/>
            <person name="Israni S."/>
            <person name="Dalin E."/>
            <person name="Tice H."/>
            <person name="Pitluck S."/>
            <person name="Saunders E."/>
            <person name="Brettin T."/>
            <person name="Bruce D."/>
            <person name="Han C."/>
            <person name="Tapia R."/>
            <person name="Gilna P."/>
            <person name="Schmutz J."/>
            <person name="Larimer F."/>
            <person name="Land M."/>
            <person name="Hauser L."/>
            <person name="Kyrpides N."/>
            <person name="Mikhailova N."/>
            <person name="Viollier P."/>
            <person name="Stephens C."/>
            <person name="Richardson P."/>
        </authorList>
    </citation>
    <scope>NUCLEOTIDE SEQUENCE [LARGE SCALE GENOMIC DNA]</scope>
    <source>
        <strain evidence="1 2">MCS10</strain>
    </source>
</reference>
<dbReference type="PROSITE" id="PS51257">
    <property type="entry name" value="PROKAR_LIPOPROTEIN"/>
    <property type="match status" value="1"/>
</dbReference>
<keyword evidence="2" id="KW-1185">Reference proteome</keyword>
<name>Q0AN35_MARMM</name>
<dbReference type="AlphaFoldDB" id="Q0AN35"/>
<protein>
    <recommendedName>
        <fullName evidence="3">Lipoprotein</fullName>
    </recommendedName>
</protein>
<dbReference type="KEGG" id="mmr:Mmar10_2010"/>
<dbReference type="HOGENOM" id="CLU_1265692_0_0_5"/>
<dbReference type="STRING" id="394221.Mmar10_2010"/>